<organism evidence="2 3">
    <name type="scientific">Caerostris extrusa</name>
    <name type="common">Bark spider</name>
    <name type="synonym">Caerostris bankana</name>
    <dbReference type="NCBI Taxonomy" id="172846"/>
    <lineage>
        <taxon>Eukaryota</taxon>
        <taxon>Metazoa</taxon>
        <taxon>Ecdysozoa</taxon>
        <taxon>Arthropoda</taxon>
        <taxon>Chelicerata</taxon>
        <taxon>Arachnida</taxon>
        <taxon>Araneae</taxon>
        <taxon>Araneomorphae</taxon>
        <taxon>Entelegynae</taxon>
        <taxon>Araneoidea</taxon>
        <taxon>Araneidae</taxon>
        <taxon>Caerostris</taxon>
    </lineage>
</organism>
<dbReference type="Proteomes" id="UP001054945">
    <property type="component" value="Unassembled WGS sequence"/>
</dbReference>
<evidence type="ECO:0000313" key="2">
    <source>
        <dbReference type="EMBL" id="GIX93459.1"/>
    </source>
</evidence>
<evidence type="ECO:0000256" key="1">
    <source>
        <dbReference type="SAM" id="MobiDB-lite"/>
    </source>
</evidence>
<feature type="region of interest" description="Disordered" evidence="1">
    <location>
        <begin position="128"/>
        <end position="159"/>
    </location>
</feature>
<protein>
    <submittedName>
        <fullName evidence="2">Uncharacterized protein</fullName>
    </submittedName>
</protein>
<sequence>MKPATSRKTNSPVENTQRNITPTSFIISWWQNGNTFCTKNRNITSTEKRRDRQKAKTKNYYHLEIYLDRLVLLFYLNVGVQNYETYHKRKTNSPVENIREKHNTYIIYNQLVAKRNTFCTKNRTVTSTEKEEERKRRKAKTKQTHFVKLSLNKRRGRKN</sequence>
<gene>
    <name evidence="2" type="ORF">CEXT_528281</name>
</gene>
<dbReference type="AlphaFoldDB" id="A0AAV4P8T9"/>
<evidence type="ECO:0000313" key="3">
    <source>
        <dbReference type="Proteomes" id="UP001054945"/>
    </source>
</evidence>
<reference evidence="2 3" key="1">
    <citation type="submission" date="2021-06" db="EMBL/GenBank/DDBJ databases">
        <title>Caerostris extrusa draft genome.</title>
        <authorList>
            <person name="Kono N."/>
            <person name="Arakawa K."/>
        </authorList>
    </citation>
    <scope>NUCLEOTIDE SEQUENCE [LARGE SCALE GENOMIC DNA]</scope>
</reference>
<proteinExistence type="predicted"/>
<name>A0AAV4P8T9_CAEEX</name>
<dbReference type="EMBL" id="BPLR01004252">
    <property type="protein sequence ID" value="GIX93459.1"/>
    <property type="molecule type" value="Genomic_DNA"/>
</dbReference>
<accession>A0AAV4P8T9</accession>
<feature type="compositionally biased region" description="Basic residues" evidence="1">
    <location>
        <begin position="135"/>
        <end position="159"/>
    </location>
</feature>
<keyword evidence="3" id="KW-1185">Reference proteome</keyword>
<comment type="caution">
    <text evidence="2">The sequence shown here is derived from an EMBL/GenBank/DDBJ whole genome shotgun (WGS) entry which is preliminary data.</text>
</comment>